<protein>
    <submittedName>
        <fullName evidence="1">Uncharacterized protein</fullName>
    </submittedName>
</protein>
<name>A0A328ZK11_9BURK</name>
<accession>A0A328ZK11</accession>
<proteinExistence type="predicted"/>
<comment type="caution">
    <text evidence="1">The sequence shown here is derived from an EMBL/GenBank/DDBJ whole genome shotgun (WGS) entry which is preliminary data.</text>
</comment>
<gene>
    <name evidence="1" type="ORF">AX018_100176</name>
</gene>
<keyword evidence="2" id="KW-1185">Reference proteome</keyword>
<dbReference type="Proteomes" id="UP000248856">
    <property type="component" value="Unassembled WGS sequence"/>
</dbReference>
<dbReference type="AlphaFoldDB" id="A0A328ZK11"/>
<evidence type="ECO:0000313" key="2">
    <source>
        <dbReference type="Proteomes" id="UP000248856"/>
    </source>
</evidence>
<dbReference type="EMBL" id="QLTA01000001">
    <property type="protein sequence ID" value="RAR86490.1"/>
    <property type="molecule type" value="Genomic_DNA"/>
</dbReference>
<sequence length="64" mass="6845">MPPWPGQRLHALAAAVAAMAARGKGMPERAAPVQPPVRPAPRSPLFLITHTHWPACARPDHAPD</sequence>
<organism evidence="1 2">
    <name type="scientific">Paracidovorax anthurii</name>
    <dbReference type="NCBI Taxonomy" id="78229"/>
    <lineage>
        <taxon>Bacteria</taxon>
        <taxon>Pseudomonadati</taxon>
        <taxon>Pseudomonadota</taxon>
        <taxon>Betaproteobacteria</taxon>
        <taxon>Burkholderiales</taxon>
        <taxon>Comamonadaceae</taxon>
        <taxon>Paracidovorax</taxon>
    </lineage>
</organism>
<reference evidence="1 2" key="1">
    <citation type="submission" date="2018-06" db="EMBL/GenBank/DDBJ databases">
        <title>Genomic Encyclopedia of Archaeal and Bacterial Type Strains, Phase II (KMG-II): from individual species to whole genera.</title>
        <authorList>
            <person name="Goeker M."/>
        </authorList>
    </citation>
    <scope>NUCLEOTIDE SEQUENCE [LARGE SCALE GENOMIC DNA]</scope>
    <source>
        <strain evidence="1 2">CFPB 3232</strain>
    </source>
</reference>
<evidence type="ECO:0000313" key="1">
    <source>
        <dbReference type="EMBL" id="RAR86490.1"/>
    </source>
</evidence>